<reference evidence="5 6" key="1">
    <citation type="journal article" date="2020" name="Genomics">
        <title>Complete, high-quality genomes from long-read metagenomic sequencing of two wolf lichen thalli reveals enigmatic genome architecture.</title>
        <authorList>
            <person name="McKenzie S.K."/>
            <person name="Walston R.F."/>
            <person name="Allen J.L."/>
        </authorList>
    </citation>
    <scope>NUCLEOTIDE SEQUENCE [LARGE SCALE GENOMIC DNA]</scope>
    <source>
        <strain evidence="5">WasteWater2</strain>
    </source>
</reference>
<keyword evidence="1" id="KW-0677">Repeat</keyword>
<dbReference type="Gene3D" id="1.25.40.20">
    <property type="entry name" value="Ankyrin repeat-containing domain"/>
    <property type="match status" value="1"/>
</dbReference>
<evidence type="ECO:0000313" key="6">
    <source>
        <dbReference type="Proteomes" id="UP000578531"/>
    </source>
</evidence>
<gene>
    <name evidence="5" type="ORF">HO173_008143</name>
</gene>
<name>A0A8H6FRX0_9LECA</name>
<dbReference type="SMART" id="SM00248">
    <property type="entry name" value="ANK"/>
    <property type="match status" value="4"/>
</dbReference>
<evidence type="ECO:0000256" key="2">
    <source>
        <dbReference type="ARBA" id="ARBA00023043"/>
    </source>
</evidence>
<dbReference type="PROSITE" id="PS50297">
    <property type="entry name" value="ANK_REP_REGION"/>
    <property type="match status" value="1"/>
</dbReference>
<dbReference type="PROSITE" id="PS50088">
    <property type="entry name" value="ANK_REPEAT"/>
    <property type="match status" value="1"/>
</dbReference>
<feature type="repeat" description="ANK" evidence="3">
    <location>
        <begin position="37"/>
        <end position="57"/>
    </location>
</feature>
<keyword evidence="2 3" id="KW-0040">ANK repeat</keyword>
<keyword evidence="6" id="KW-1185">Reference proteome</keyword>
<sequence>MATGRTPLHDNAKSGYDDVTKVLLTRKDIDTTVSDGAGMTPLHKAARYGNLSVVKLLRQRPEISGHERSNQKFGRLPIHMAAKYDRLKVVAYVFAQDEELVNAVDNDGKSVLHHVLFEDTPQTIEAVSKRKNIKPDLKDNSRKDAALGRDREYDLSSAVSVLRRRSDIDQDPTASDRRRPKNGRHGAPPPIEPGLKAARDRNDVALNNESNQARHRLRH</sequence>
<evidence type="ECO:0000313" key="5">
    <source>
        <dbReference type="EMBL" id="KAF6233586.1"/>
    </source>
</evidence>
<dbReference type="PANTHER" id="PTHR24198">
    <property type="entry name" value="ANKYRIN REPEAT AND PROTEIN KINASE DOMAIN-CONTAINING PROTEIN"/>
    <property type="match status" value="1"/>
</dbReference>
<organism evidence="5 6">
    <name type="scientific">Letharia columbiana</name>
    <dbReference type="NCBI Taxonomy" id="112416"/>
    <lineage>
        <taxon>Eukaryota</taxon>
        <taxon>Fungi</taxon>
        <taxon>Dikarya</taxon>
        <taxon>Ascomycota</taxon>
        <taxon>Pezizomycotina</taxon>
        <taxon>Lecanoromycetes</taxon>
        <taxon>OSLEUM clade</taxon>
        <taxon>Lecanoromycetidae</taxon>
        <taxon>Lecanorales</taxon>
        <taxon>Lecanorineae</taxon>
        <taxon>Parmeliaceae</taxon>
        <taxon>Letharia</taxon>
    </lineage>
</organism>
<evidence type="ECO:0000256" key="1">
    <source>
        <dbReference type="ARBA" id="ARBA00022737"/>
    </source>
</evidence>
<dbReference type="InterPro" id="IPR002110">
    <property type="entry name" value="Ankyrin_rpt"/>
</dbReference>
<dbReference type="InterPro" id="IPR036770">
    <property type="entry name" value="Ankyrin_rpt-contain_sf"/>
</dbReference>
<dbReference type="RefSeq" id="XP_037163003.1">
    <property type="nucleotide sequence ID" value="XM_037310043.1"/>
</dbReference>
<evidence type="ECO:0000256" key="4">
    <source>
        <dbReference type="SAM" id="MobiDB-lite"/>
    </source>
</evidence>
<dbReference type="OrthoDB" id="426293at2759"/>
<evidence type="ECO:0000256" key="3">
    <source>
        <dbReference type="PROSITE-ProRule" id="PRU00023"/>
    </source>
</evidence>
<evidence type="ECO:0008006" key="7">
    <source>
        <dbReference type="Google" id="ProtNLM"/>
    </source>
</evidence>
<comment type="caution">
    <text evidence="5">The sequence shown here is derived from an EMBL/GenBank/DDBJ whole genome shotgun (WGS) entry which is preliminary data.</text>
</comment>
<accession>A0A8H6FRX0</accession>
<dbReference type="Proteomes" id="UP000578531">
    <property type="component" value="Unassembled WGS sequence"/>
</dbReference>
<dbReference type="SUPFAM" id="SSF48403">
    <property type="entry name" value="Ankyrin repeat"/>
    <property type="match status" value="1"/>
</dbReference>
<feature type="region of interest" description="Disordered" evidence="4">
    <location>
        <begin position="161"/>
        <end position="219"/>
    </location>
</feature>
<dbReference type="PANTHER" id="PTHR24198:SF165">
    <property type="entry name" value="ANKYRIN REPEAT-CONTAINING PROTEIN-RELATED"/>
    <property type="match status" value="1"/>
</dbReference>
<dbReference type="GeneID" id="59289799"/>
<dbReference type="AlphaFoldDB" id="A0A8H6FRX0"/>
<protein>
    <recommendedName>
        <fullName evidence="7">Ankyrin</fullName>
    </recommendedName>
</protein>
<dbReference type="Pfam" id="PF13637">
    <property type="entry name" value="Ank_4"/>
    <property type="match status" value="1"/>
</dbReference>
<proteinExistence type="predicted"/>
<dbReference type="EMBL" id="JACCJC010000035">
    <property type="protein sequence ID" value="KAF6233586.1"/>
    <property type="molecule type" value="Genomic_DNA"/>
</dbReference>